<sequence length="75" mass="8135">MERLWIPMIVTFFSFGGLLLGGAVGIATRQLIEEKMHRLYALCGGILLGLLSLEIIPETFSSYEIIGPILGIAIG</sequence>
<reference evidence="2 3" key="1">
    <citation type="journal article" date="2019" name="Environ. Microbiol.">
        <title>An active ?-lactamase is a part of an orchestrated cell wall stress resistance network of Bacillus subtilis and related rhizosphere species.</title>
        <authorList>
            <person name="Bucher T."/>
            <person name="Keren-Paz A."/>
            <person name="Hausser J."/>
            <person name="Olender T."/>
            <person name="Cytryn E."/>
            <person name="Kolodkin-Gal I."/>
        </authorList>
    </citation>
    <scope>NUCLEOTIDE SEQUENCE [LARGE SCALE GENOMIC DNA]</scope>
    <source>
        <strain evidence="2 3">I5</strain>
    </source>
</reference>
<evidence type="ECO:0000313" key="2">
    <source>
        <dbReference type="EMBL" id="TKI82607.1"/>
    </source>
</evidence>
<proteinExistence type="predicted"/>
<gene>
    <name evidence="2" type="ORF">FC699_32825</name>
</gene>
<evidence type="ECO:0000256" key="1">
    <source>
        <dbReference type="SAM" id="Phobius"/>
    </source>
</evidence>
<evidence type="ECO:0000313" key="3">
    <source>
        <dbReference type="Proteomes" id="UP000305222"/>
    </source>
</evidence>
<keyword evidence="1" id="KW-0812">Transmembrane</keyword>
<protein>
    <submittedName>
        <fullName evidence="2">Zinc uptake transporter</fullName>
    </submittedName>
</protein>
<keyword evidence="1" id="KW-0472">Membrane</keyword>
<keyword evidence="1" id="KW-1133">Transmembrane helix</keyword>
<accession>A0A4U3A4T0</accession>
<feature type="non-terminal residue" evidence="2">
    <location>
        <position position="75"/>
    </location>
</feature>
<comment type="caution">
    <text evidence="2">The sequence shown here is derived from an EMBL/GenBank/DDBJ whole genome shotgun (WGS) entry which is preliminary data.</text>
</comment>
<feature type="transmembrane region" description="Helical" evidence="1">
    <location>
        <begin position="6"/>
        <end position="27"/>
    </location>
</feature>
<name>A0A4U3A4T0_9BACI</name>
<feature type="transmembrane region" description="Helical" evidence="1">
    <location>
        <begin position="39"/>
        <end position="56"/>
    </location>
</feature>
<dbReference type="EMBL" id="SZON01002986">
    <property type="protein sequence ID" value="TKI82607.1"/>
    <property type="molecule type" value="Genomic_DNA"/>
</dbReference>
<organism evidence="2 3">
    <name type="scientific">Bacillus wiedmannii</name>
    <dbReference type="NCBI Taxonomy" id="1890302"/>
    <lineage>
        <taxon>Bacteria</taxon>
        <taxon>Bacillati</taxon>
        <taxon>Bacillota</taxon>
        <taxon>Bacilli</taxon>
        <taxon>Bacillales</taxon>
        <taxon>Bacillaceae</taxon>
        <taxon>Bacillus</taxon>
        <taxon>Bacillus cereus group</taxon>
    </lineage>
</organism>
<dbReference type="AlphaFoldDB" id="A0A4U3A4T0"/>
<dbReference type="Proteomes" id="UP000305222">
    <property type="component" value="Unassembled WGS sequence"/>
</dbReference>